<sequence>MASHRNSSRSVVGFQQQGTVDWTLVTGGSVTLSADVLSRLSKAGVEAFTLVAAQAIFSNAKLGRQGEVRMNKAIDSLSAFPSVDNVLWFGFGIKHIVRTLQDSAEGLACVAVCASLTEHYSTPVAGQILRELFLLYHPPAEYTPALRQWTSLVATSEGLLASTEFGLVLHGIARLFLRDDWSSRMSAGTPKAIATVLEQGFQISRGGLDQLHLSGGADCAWIAAVAHWIFDLRVELKNENGDIIYRPDGTRNDSSADSQVIITYSEKNEPGSIQVTRKHYTIPGGRLLFSDELEHGCTTCGRVSWETCLIDTFGNPMRHLLGKQARTFGSCLGSAARIFLGNMRDEGYGADSTYQSEDREMLPPVSNSSYGRGFCLQALKLLPELDHDPALRQTMEAAVDQSYENAIEKYLHSITQLSQLCQCKRCCGDSTGPKENSYCLMILVPTVCTFVRTMSAIQMPAEVEVRPSRRGMEMLYEKQERAVPSESYETEVLTEDHILAISWPEIGILQLSHIIFTGRENSSVSWYKAPAQNPHTAAISHYGLCFSLDTLIKTKSDPEEVCRVTVIPGRIEWNGMTFDSIRDPDRGGGAEGIAQNPDYSSASWTDITAYDNLEDSSSPNLRAELIVVEAATETRSLRVACRISTPKHPGHHFTIGAAKI</sequence>
<name>A0A366RZC1_9HYPO</name>
<dbReference type="Proteomes" id="UP000253153">
    <property type="component" value="Unassembled WGS sequence"/>
</dbReference>
<accession>A0A366RZC1</accession>
<dbReference type="AlphaFoldDB" id="A0A366RZC1"/>
<dbReference type="GeneID" id="41994203"/>
<evidence type="ECO:0000313" key="1">
    <source>
        <dbReference type="EMBL" id="RBR21770.1"/>
    </source>
</evidence>
<organism evidence="1 2">
    <name type="scientific">Fusarium coffeatum</name>
    <dbReference type="NCBI Taxonomy" id="231269"/>
    <lineage>
        <taxon>Eukaryota</taxon>
        <taxon>Fungi</taxon>
        <taxon>Dikarya</taxon>
        <taxon>Ascomycota</taxon>
        <taxon>Pezizomycotina</taxon>
        <taxon>Sordariomycetes</taxon>
        <taxon>Hypocreomycetidae</taxon>
        <taxon>Hypocreales</taxon>
        <taxon>Nectriaceae</taxon>
        <taxon>Fusarium</taxon>
        <taxon>Fusarium incarnatum-equiseti species complex</taxon>
    </lineage>
</organism>
<reference evidence="1 2" key="1">
    <citation type="submission" date="2018-06" db="EMBL/GenBank/DDBJ databases">
        <title>Fusarium incarnatum-equiseti species complex species 28.</title>
        <authorList>
            <person name="Gardiner D.M."/>
        </authorList>
    </citation>
    <scope>NUCLEOTIDE SEQUENCE [LARGE SCALE GENOMIC DNA]</scope>
    <source>
        <strain evidence="1 2">FIESC_28</strain>
    </source>
</reference>
<dbReference type="OrthoDB" id="3344043at2759"/>
<comment type="caution">
    <text evidence="1">The sequence shown here is derived from an EMBL/GenBank/DDBJ whole genome shotgun (WGS) entry which is preliminary data.</text>
</comment>
<dbReference type="RefSeq" id="XP_031017044.1">
    <property type="nucleotide sequence ID" value="XM_031158907.1"/>
</dbReference>
<protein>
    <submittedName>
        <fullName evidence="1">Uncharacterized protein</fullName>
    </submittedName>
</protein>
<gene>
    <name evidence="1" type="ORF">FIESC28_04760</name>
</gene>
<keyword evidence="2" id="KW-1185">Reference proteome</keyword>
<proteinExistence type="predicted"/>
<evidence type="ECO:0000313" key="2">
    <source>
        <dbReference type="Proteomes" id="UP000253153"/>
    </source>
</evidence>
<dbReference type="EMBL" id="QKXC01000098">
    <property type="protein sequence ID" value="RBR21770.1"/>
    <property type="molecule type" value="Genomic_DNA"/>
</dbReference>